<dbReference type="AlphaFoldDB" id="A0AAN6E8K7"/>
<keyword evidence="3" id="KW-1185">Reference proteome</keyword>
<organism evidence="2 3">
    <name type="scientific">Exophiala viscosa</name>
    <dbReference type="NCBI Taxonomy" id="2486360"/>
    <lineage>
        <taxon>Eukaryota</taxon>
        <taxon>Fungi</taxon>
        <taxon>Dikarya</taxon>
        <taxon>Ascomycota</taxon>
        <taxon>Pezizomycotina</taxon>
        <taxon>Eurotiomycetes</taxon>
        <taxon>Chaetothyriomycetidae</taxon>
        <taxon>Chaetothyriales</taxon>
        <taxon>Herpotrichiellaceae</taxon>
        <taxon>Exophiala</taxon>
    </lineage>
</organism>
<comment type="caution">
    <text evidence="2">The sequence shown here is derived from an EMBL/GenBank/DDBJ whole genome shotgun (WGS) entry which is preliminary data.</text>
</comment>
<sequence>MIDSCQQVGLKGKHKTKQKSCEQRTSRPESCNKPGSARDCASQKLMPKGQKISPLECNPAYKSEMCNLARLHLSRFINWLITHEPVDEQSRRDAKHTSVLTISRGQVSGESSSRRDDKEVSRGRTEVTEPLVSGLTSTCYLLFTNVPSSWLPPCARASHLATDKKRITLSVHTITCTKRREKAAETTHSKSTRLTMHTMNEQFTSDQTFAGCPTSPTMRLRACSPRGVHRPGGCVTVMTRPPSIARRH</sequence>
<proteinExistence type="predicted"/>
<feature type="region of interest" description="Disordered" evidence="1">
    <location>
        <begin position="88"/>
        <end position="125"/>
    </location>
</feature>
<evidence type="ECO:0000256" key="1">
    <source>
        <dbReference type="SAM" id="MobiDB-lite"/>
    </source>
</evidence>
<protein>
    <submittedName>
        <fullName evidence="2">Uncharacterized protein</fullName>
    </submittedName>
</protein>
<feature type="compositionally biased region" description="Polar residues" evidence="1">
    <location>
        <begin position="98"/>
        <end position="111"/>
    </location>
</feature>
<reference evidence="2" key="1">
    <citation type="journal article" date="2022" name="bioRxiv">
        <title>Deciphering the potential niche of two novel black yeast fungi from a biological soil crust based on their genomes, phenotypes, and melanin regulation.</title>
        <authorList>
            <consortium name="DOE Joint Genome Institute"/>
            <person name="Carr E.C."/>
            <person name="Barton Q."/>
            <person name="Grambo S."/>
            <person name="Sullivan M."/>
            <person name="Renfro C.M."/>
            <person name="Kuo A."/>
            <person name="Pangilinan J."/>
            <person name="Lipzen A."/>
            <person name="Keymanesh K."/>
            <person name="Savage E."/>
            <person name="Barry K."/>
            <person name="Grigoriev I.V."/>
            <person name="Riekhof W.R."/>
            <person name="Harris S.S."/>
        </authorList>
    </citation>
    <scope>NUCLEOTIDE SEQUENCE</scope>
    <source>
        <strain evidence="2">JF 03-4F</strain>
    </source>
</reference>
<accession>A0AAN6E8K7</accession>
<feature type="compositionally biased region" description="Basic and acidic residues" evidence="1">
    <location>
        <begin position="112"/>
        <end position="125"/>
    </location>
</feature>
<evidence type="ECO:0000313" key="2">
    <source>
        <dbReference type="EMBL" id="KAI1618753.1"/>
    </source>
</evidence>
<dbReference type="EMBL" id="MU404350">
    <property type="protein sequence ID" value="KAI1618753.1"/>
    <property type="molecule type" value="Genomic_DNA"/>
</dbReference>
<gene>
    <name evidence="2" type="ORF">EDD36DRAFT_40717</name>
</gene>
<evidence type="ECO:0000313" key="3">
    <source>
        <dbReference type="Proteomes" id="UP001203852"/>
    </source>
</evidence>
<dbReference type="Proteomes" id="UP001203852">
    <property type="component" value="Unassembled WGS sequence"/>
</dbReference>
<name>A0AAN6E8K7_9EURO</name>
<feature type="region of interest" description="Disordered" evidence="1">
    <location>
        <begin position="1"/>
        <end position="45"/>
    </location>
</feature>